<dbReference type="PANTHER" id="PTHR47331:SF1">
    <property type="entry name" value="GAG-LIKE PROTEIN"/>
    <property type="match status" value="1"/>
</dbReference>
<dbReference type="GO" id="GO:0071897">
    <property type="term" value="P:DNA biosynthetic process"/>
    <property type="evidence" value="ECO:0007669"/>
    <property type="project" value="UniProtKB-ARBA"/>
</dbReference>
<reference evidence="3" key="1">
    <citation type="submission" date="2025-08" db="UniProtKB">
        <authorList>
            <consortium name="RefSeq"/>
        </authorList>
    </citation>
    <scope>IDENTIFICATION</scope>
    <source>
        <tissue evidence="3">Gonads</tissue>
    </source>
</reference>
<dbReference type="GeneID" id="115883706"/>
<dbReference type="Proteomes" id="UP000504635">
    <property type="component" value="Unplaced"/>
</dbReference>
<accession>A0A6J2Y2B9</accession>
<evidence type="ECO:0000313" key="3">
    <source>
        <dbReference type="RefSeq" id="XP_030757963.1"/>
    </source>
</evidence>
<dbReference type="InParanoid" id="A0A6J2Y2B9"/>
<sequence>MSLTGTHRATEKRTPKTNIAQNHNGRASEVKNILARILILDTRHKLETFDMTKWGQELKDNSIQKFQDIFKVYFHQLEGQRSTETAVARQERENPGPEKSDFVIDFDALYAVNPTPAEGEWMQELQKYYSIPRCNKDTETPVELRTLLNVFNENLEALRNLGLPVDSWDFVLFHIALAKLDMPTLKRFDLEHSSTNIPTFESLKTFLEKHSFLERSPKERYSIAKQHKLCLNCLCNNHNVASCSSRSVCHSCKGNHHTLLHFSTENQIENQDVISPPTPKDSVAGSLHTSQINPIPGTSGSSQVNSLISLLSSGSPVIISTALIEIRDEYGNFHKVRAIIDSASECSFITEKCANRLGLFKQKINLLIFGVGQVSSTATSFISSQIRPCNSSSSSSLLIEAVVLPKIGKPTPSSPLNLDCWPHLSGIKLADPYFGKPAPVDLLLGAELYPFLLKDQRILTHNPKMPSAILTIFGWVLSGYAFPPDCVKTSLCSVVCSEDFQDSMDSFIKRFWEIEELPRKIFRSSEDELCESIFLKSLWRCDSGRFIVGLPFRHISPIFAGSRLPAYRRLLSLEKRLLNSSLYDSYSEVLQEYLSSGYMEKVSAHQASDEGHFYYLAHHPVVKLSSATTKIRVVFDASAKDSKGQSLNDNLLTGEKLQKDIFSILLKFRIDKIVFTADIKQMYRQIWIEPKHTDYQRILWRFSLFEDVQDYRLKTVTFGVSSSPFLALRTIQQLIAEGKASFPLAAKVLETDIFVDDVVTGCSSVESALQLQQELVALCSSGGFELRKWSSNSQILLDKIASSVCHDSSFSFDFEKDMVLKTLQWVPLQDYFTYKVDILERPCIGWDEKPPDRILEIWENYKSQLHLISSLNVPRRITCNDVIYYELHGFCDASEKYYTAVVYLRALSHNSQYRVSLVSGKSKVSPLERISLPRLELCAAVLLSDLIAAISKTLENNLKFCKLYAWSDSMVTISWIKSSPHRWNYVESNKNPADCASRGLLPEDLVNHALWWAGPPWLKEPQNCWPSFNHSVDPSSLSIKEEKKDAVSVVASCLPIDFLAGERPRQHRKKKAEQRQIFCEEERPESHRLWQVRWDNRRKVGGHID</sequence>
<proteinExistence type="predicted"/>
<dbReference type="PANTHER" id="PTHR47331">
    <property type="entry name" value="PHD-TYPE DOMAIN-CONTAINING PROTEIN"/>
    <property type="match status" value="1"/>
</dbReference>
<evidence type="ECO:0000313" key="2">
    <source>
        <dbReference type="Proteomes" id="UP000504635"/>
    </source>
</evidence>
<protein>
    <submittedName>
        <fullName evidence="3">Uncharacterized protein LOC115883706</fullName>
    </submittedName>
</protein>
<dbReference type="CDD" id="cd01644">
    <property type="entry name" value="RT_pepA17"/>
    <property type="match status" value="1"/>
</dbReference>
<feature type="region of interest" description="Disordered" evidence="1">
    <location>
        <begin position="1"/>
        <end position="25"/>
    </location>
</feature>
<dbReference type="RefSeq" id="XP_030757963.1">
    <property type="nucleotide sequence ID" value="XM_030902103.1"/>
</dbReference>
<dbReference type="SUPFAM" id="SSF56672">
    <property type="entry name" value="DNA/RNA polymerases"/>
    <property type="match status" value="1"/>
</dbReference>
<dbReference type="Pfam" id="PF05380">
    <property type="entry name" value="Peptidase_A17"/>
    <property type="match status" value="1"/>
</dbReference>
<dbReference type="KEGG" id="soy:115883706"/>
<gene>
    <name evidence="3" type="primary">LOC115883706</name>
</gene>
<dbReference type="AlphaFoldDB" id="A0A6J2Y2B9"/>
<keyword evidence="2" id="KW-1185">Reference proteome</keyword>
<dbReference type="InterPro" id="IPR043502">
    <property type="entry name" value="DNA/RNA_pol_sf"/>
</dbReference>
<dbReference type="InterPro" id="IPR008042">
    <property type="entry name" value="Retrotrans_Pao"/>
</dbReference>
<feature type="compositionally biased region" description="Polar residues" evidence="1">
    <location>
        <begin position="16"/>
        <end position="25"/>
    </location>
</feature>
<name>A0A6J2Y2B9_SITOR</name>
<evidence type="ECO:0000256" key="1">
    <source>
        <dbReference type="SAM" id="MobiDB-lite"/>
    </source>
</evidence>
<organism evidence="2 3">
    <name type="scientific">Sitophilus oryzae</name>
    <name type="common">Rice weevil</name>
    <name type="synonym">Curculio oryzae</name>
    <dbReference type="NCBI Taxonomy" id="7048"/>
    <lineage>
        <taxon>Eukaryota</taxon>
        <taxon>Metazoa</taxon>
        <taxon>Ecdysozoa</taxon>
        <taxon>Arthropoda</taxon>
        <taxon>Hexapoda</taxon>
        <taxon>Insecta</taxon>
        <taxon>Pterygota</taxon>
        <taxon>Neoptera</taxon>
        <taxon>Endopterygota</taxon>
        <taxon>Coleoptera</taxon>
        <taxon>Polyphaga</taxon>
        <taxon>Cucujiformia</taxon>
        <taxon>Curculionidae</taxon>
        <taxon>Dryophthorinae</taxon>
        <taxon>Sitophilus</taxon>
    </lineage>
</organism>
<dbReference type="OrthoDB" id="8194935at2759"/>